<organism evidence="6">
    <name type="scientific">Phytophthora agathidicida</name>
    <dbReference type="NCBI Taxonomy" id="1642459"/>
    <lineage>
        <taxon>Eukaryota</taxon>
        <taxon>Sar</taxon>
        <taxon>Stramenopiles</taxon>
        <taxon>Oomycota</taxon>
        <taxon>Peronosporomycetes</taxon>
        <taxon>Peronosporales</taxon>
        <taxon>Peronosporaceae</taxon>
        <taxon>Phytophthora</taxon>
    </lineage>
</organism>
<feature type="chain" id="PRO_5044963693" description="RxLR effector protein" evidence="5">
    <location>
        <begin position="23"/>
        <end position="398"/>
    </location>
</feature>
<dbReference type="AlphaFoldDB" id="A0A7G4WI45"/>
<evidence type="ECO:0000256" key="3">
    <source>
        <dbReference type="ARBA" id="ARBA00022525"/>
    </source>
</evidence>
<proteinExistence type="inferred from homology"/>
<protein>
    <recommendedName>
        <fullName evidence="5">RxLR effector protein</fullName>
    </recommendedName>
</protein>
<evidence type="ECO:0000313" key="6">
    <source>
        <dbReference type="EMBL" id="QMU24880.1"/>
    </source>
</evidence>
<comment type="domain">
    <text evidence="5">The RxLR-dEER motif acts to carry the protein into the host cell cytoplasm through binding to cell surface phosphatidylinositol-3-phosphate.</text>
</comment>
<dbReference type="InterPro" id="IPR031825">
    <property type="entry name" value="RXLR"/>
</dbReference>
<accession>A0A7G4WI45</accession>
<dbReference type="Pfam" id="PF16810">
    <property type="entry name" value="RXLR"/>
    <property type="match status" value="1"/>
</dbReference>
<comment type="similarity">
    <text evidence="2 5">Belongs to the RxLR effector family.</text>
</comment>
<feature type="signal peptide" evidence="5">
    <location>
        <begin position="1"/>
        <end position="22"/>
    </location>
</feature>
<evidence type="ECO:0000256" key="2">
    <source>
        <dbReference type="ARBA" id="ARBA00010400"/>
    </source>
</evidence>
<comment type="function">
    <text evidence="5">Effector that suppresses plant defense responses during pathogen infection.</text>
</comment>
<keyword evidence="3 5" id="KW-0964">Secreted</keyword>
<sequence>MRLHFVLLLASAALLAIDDAASKTTDLKVDFSSSVRSLAAELNTVPATRLLRTGDTTEEEVGEEEEERAINFKSIPGFDKVKNIYIQNKMNRYLKKDMSVDEVFAKLKLGKVTEDLFQNPKFIAWMKYVADYNAKNPTKQVFEIPTLSKQYGDDVLARMLDAASKVPGTMRSALNLQKQQVMIWRNENLTLDDVFSKLKLTSNLDDILSNPSFFAFNRYLPDYNYRHSTSVTMVEVLQHKFGDIRVAKMLETATTSKVKSTSKIAETLQKQQLELWRDLGRSSDNVFKMLNLESKVGNAFESPNFLVWAKFHKEYSGERTSYINALWDILGEKKLVAILLAPKKANGNPAVGGLQNALIQKFMALKRTPDQVAELVGASSLEAKTFNAAYRWNFYNKQ</sequence>
<evidence type="ECO:0000256" key="1">
    <source>
        <dbReference type="ARBA" id="ARBA00004613"/>
    </source>
</evidence>
<evidence type="ECO:0000256" key="5">
    <source>
        <dbReference type="RuleBase" id="RU367124"/>
    </source>
</evidence>
<name>A0A7G4WI45_9STRA</name>
<dbReference type="EMBL" id="MT503156">
    <property type="protein sequence ID" value="QMU24880.1"/>
    <property type="molecule type" value="Genomic_DNA"/>
</dbReference>
<gene>
    <name evidence="6" type="primary">PaRXLR56</name>
</gene>
<reference evidence="6" key="1">
    <citation type="journal article" date="2020" name="Mol. Plant">
        <title>Functional analysis of RXLR effectors from the New Zealand kauri dieback pathogen Phytophthora agathidicida.</title>
        <authorList>
            <person name="Guo Y."/>
            <person name="Dupont P.Y."/>
            <person name="Mesarich C.H."/>
            <person name="Yang B."/>
            <person name="McDougal R.L."/>
            <person name="Panda P."/>
            <person name="Dijkwel P."/>
            <person name="Studholme D.J."/>
            <person name="Sambles C."/>
            <person name="Win J."/>
            <person name="Wang Y."/>
            <person name="Williams N.M."/>
            <person name="Bradshaw R.E."/>
        </authorList>
    </citation>
    <scope>NUCLEOTIDE SEQUENCE</scope>
    <source>
        <strain evidence="6">3770</strain>
    </source>
</reference>
<dbReference type="GO" id="GO:0005576">
    <property type="term" value="C:extracellular region"/>
    <property type="evidence" value="ECO:0007669"/>
    <property type="project" value="UniProtKB-SubCell"/>
</dbReference>
<evidence type="ECO:0000256" key="4">
    <source>
        <dbReference type="ARBA" id="ARBA00022729"/>
    </source>
</evidence>
<dbReference type="GO" id="GO:0043657">
    <property type="term" value="C:host cell"/>
    <property type="evidence" value="ECO:0007669"/>
    <property type="project" value="UniProtKB-SubCell"/>
</dbReference>
<comment type="subcellular location">
    <subcellularLocation>
        <location evidence="1 5">Secreted</location>
    </subcellularLocation>
</comment>
<keyword evidence="4 5" id="KW-0732">Signal</keyword>